<proteinExistence type="predicted"/>
<organism evidence="1 2">
    <name type="scientific">Kitasatospora xanthocidica</name>
    <dbReference type="NCBI Taxonomy" id="83382"/>
    <lineage>
        <taxon>Bacteria</taxon>
        <taxon>Bacillati</taxon>
        <taxon>Actinomycetota</taxon>
        <taxon>Actinomycetes</taxon>
        <taxon>Kitasatosporales</taxon>
        <taxon>Streptomycetaceae</taxon>
        <taxon>Kitasatospora</taxon>
    </lineage>
</organism>
<protein>
    <recommendedName>
        <fullName evidence="3">Cache domain-containing protein</fullName>
    </recommendedName>
</protein>
<gene>
    <name evidence="1" type="ORF">DR950_37605</name>
</gene>
<dbReference type="CDD" id="cd12913">
    <property type="entry name" value="PDC1_MCP_like"/>
    <property type="match status" value="1"/>
</dbReference>
<evidence type="ECO:0008006" key="3">
    <source>
        <dbReference type="Google" id="ProtNLM"/>
    </source>
</evidence>
<dbReference type="Gene3D" id="3.30.450.20">
    <property type="entry name" value="PAS domain"/>
    <property type="match status" value="1"/>
</dbReference>
<sequence>MPPEPSLAAGAVMTSASSPALPVARALGGPAAVERCARQVAAAVDAVLAELDGLRAAAADCWTRAAAEGRRPGAAELAAVRGAVGELLARPGSRWFGCGAVVAPGALADADLHAEWWYRGARGAGERRLRLVLDPADAEFYDYRVLPWFARPRDEGRAVVAGPQVDLLCADRYVLCCARPVVVPGAGFVGVAAGDVPLAALERLLVPPLRELAGEAALLDGEGRVLAATTPALPVGSLARGLLADPAAGRAGVVAAAVDWTVVRG</sequence>
<dbReference type="EMBL" id="QVIG01000002">
    <property type="protein sequence ID" value="RGD56037.1"/>
    <property type="molecule type" value="Genomic_DNA"/>
</dbReference>
<name>A0A372ZL99_9ACTN</name>
<keyword evidence="2" id="KW-1185">Reference proteome</keyword>
<comment type="caution">
    <text evidence="1">The sequence shown here is derived from an EMBL/GenBank/DDBJ whole genome shotgun (WGS) entry which is preliminary data.</text>
</comment>
<evidence type="ECO:0000313" key="2">
    <source>
        <dbReference type="Proteomes" id="UP000263377"/>
    </source>
</evidence>
<reference evidence="1 2" key="1">
    <citation type="submission" date="2018-08" db="EMBL/GenBank/DDBJ databases">
        <title>Diversity &amp; Physiological Properties of Lignin-Decomposing Actinobacteria from Soil.</title>
        <authorList>
            <person name="Roh S.G."/>
            <person name="Kim S.B."/>
        </authorList>
    </citation>
    <scope>NUCLEOTIDE SEQUENCE [LARGE SCALE GENOMIC DNA]</scope>
    <source>
        <strain evidence="1 2">MMS17-GH009</strain>
    </source>
</reference>
<evidence type="ECO:0000313" key="1">
    <source>
        <dbReference type="EMBL" id="RGD56037.1"/>
    </source>
</evidence>
<dbReference type="Proteomes" id="UP000263377">
    <property type="component" value="Unassembled WGS sequence"/>
</dbReference>
<accession>A0A372ZL99</accession>
<dbReference type="AlphaFoldDB" id="A0A372ZL99"/>